<evidence type="ECO:0000313" key="2">
    <source>
        <dbReference type="Proteomes" id="UP000585905"/>
    </source>
</evidence>
<proteinExistence type="predicted"/>
<reference evidence="1 2" key="1">
    <citation type="submission" date="2020-07" db="EMBL/GenBank/DDBJ databases">
        <title>Sequencing the genomes of 1000 actinobacteria strains.</title>
        <authorList>
            <person name="Klenk H.-P."/>
        </authorList>
    </citation>
    <scope>NUCLEOTIDE SEQUENCE [LARGE SCALE GENOMIC DNA]</scope>
    <source>
        <strain evidence="1 2">DSM 19663</strain>
    </source>
</reference>
<gene>
    <name evidence="1" type="ORF">FHX53_000599</name>
</gene>
<dbReference type="RefSeq" id="WP_182489856.1">
    <property type="nucleotide sequence ID" value="NZ_BAAAOV010000007.1"/>
</dbReference>
<organism evidence="1 2">
    <name type="scientific">Microcella alkalica</name>
    <dbReference type="NCBI Taxonomy" id="355930"/>
    <lineage>
        <taxon>Bacteria</taxon>
        <taxon>Bacillati</taxon>
        <taxon>Actinomycetota</taxon>
        <taxon>Actinomycetes</taxon>
        <taxon>Micrococcales</taxon>
        <taxon>Microbacteriaceae</taxon>
        <taxon>Microcella</taxon>
    </lineage>
</organism>
<accession>A0A839ECH3</accession>
<dbReference type="AlphaFoldDB" id="A0A839ECH3"/>
<sequence>MTTYENPVRDGAIERPGSLSSLNDIAENTRRRLELGERAGKYLDSVCDGIASGRLDLWQLPFPIASLYLLGYAHGEKSPSSAQARAEFLADYWYHRANNPRAPWHTEAELALWRLAVAS</sequence>
<dbReference type="EMBL" id="JACGWX010000001">
    <property type="protein sequence ID" value="MBA8847035.1"/>
    <property type="molecule type" value="Genomic_DNA"/>
</dbReference>
<protein>
    <submittedName>
        <fullName evidence="1">Uncharacterized protein</fullName>
    </submittedName>
</protein>
<comment type="caution">
    <text evidence="1">The sequence shown here is derived from an EMBL/GenBank/DDBJ whole genome shotgun (WGS) entry which is preliminary data.</text>
</comment>
<name>A0A839ECH3_9MICO</name>
<evidence type="ECO:0000313" key="1">
    <source>
        <dbReference type="EMBL" id="MBA8847035.1"/>
    </source>
</evidence>
<dbReference type="Proteomes" id="UP000585905">
    <property type="component" value="Unassembled WGS sequence"/>
</dbReference>
<keyword evidence="2" id="KW-1185">Reference proteome</keyword>